<evidence type="ECO:0000256" key="7">
    <source>
        <dbReference type="ARBA" id="ARBA00023102"/>
    </source>
</evidence>
<evidence type="ECO:0000259" key="10">
    <source>
        <dbReference type="Pfam" id="PF00155"/>
    </source>
</evidence>
<dbReference type="Gene3D" id="3.40.640.10">
    <property type="entry name" value="Type I PLP-dependent aspartate aminotransferase-like (Major domain)"/>
    <property type="match status" value="1"/>
</dbReference>
<dbReference type="PROSITE" id="PS00599">
    <property type="entry name" value="AA_TRANSFER_CLASS_2"/>
    <property type="match status" value="1"/>
</dbReference>
<dbReference type="PANTHER" id="PTHR43643">
    <property type="entry name" value="HISTIDINOL-PHOSPHATE AMINOTRANSFERASE 2"/>
    <property type="match status" value="1"/>
</dbReference>
<dbReference type="InterPro" id="IPR015422">
    <property type="entry name" value="PyrdxlP-dep_Trfase_small"/>
</dbReference>
<keyword evidence="12" id="KW-1185">Reference proteome</keyword>
<comment type="pathway">
    <text evidence="2 9">Amino-acid biosynthesis; L-histidine biosynthesis; L-histidine from 5-phospho-alpha-D-ribose 1-diphosphate: step 7/9.</text>
</comment>
<evidence type="ECO:0000256" key="3">
    <source>
        <dbReference type="ARBA" id="ARBA00011738"/>
    </source>
</evidence>
<feature type="domain" description="Aminotransferase class I/classII large" evidence="10">
    <location>
        <begin position="22"/>
        <end position="339"/>
    </location>
</feature>
<accession>A0ABV8B1L4</accession>
<evidence type="ECO:0000256" key="2">
    <source>
        <dbReference type="ARBA" id="ARBA00005011"/>
    </source>
</evidence>
<evidence type="ECO:0000256" key="9">
    <source>
        <dbReference type="HAMAP-Rule" id="MF_01023"/>
    </source>
</evidence>
<evidence type="ECO:0000313" key="11">
    <source>
        <dbReference type="EMBL" id="MFC3884178.1"/>
    </source>
</evidence>
<dbReference type="InterPro" id="IPR015421">
    <property type="entry name" value="PyrdxlP-dep_Trfase_major"/>
</dbReference>
<dbReference type="EMBL" id="JBHRZT010000052">
    <property type="protein sequence ID" value="MFC3884178.1"/>
    <property type="molecule type" value="Genomic_DNA"/>
</dbReference>
<dbReference type="RefSeq" id="WP_377916378.1">
    <property type="nucleotide sequence ID" value="NZ_JBHRZT010000052.1"/>
</dbReference>
<dbReference type="InterPro" id="IPR001917">
    <property type="entry name" value="Aminotrans_II_pyridoxalP_BS"/>
</dbReference>
<dbReference type="GO" id="GO:0004400">
    <property type="term" value="F:histidinol-phosphate transaminase activity"/>
    <property type="evidence" value="ECO:0007669"/>
    <property type="project" value="UniProtKB-EC"/>
</dbReference>
<dbReference type="Proteomes" id="UP001595752">
    <property type="component" value="Unassembled WGS sequence"/>
</dbReference>
<comment type="similarity">
    <text evidence="9">Belongs to the class-II pyridoxal-phosphate-dependent aminotransferase family. Histidinol-phosphate aminotransferase subfamily.</text>
</comment>
<dbReference type="InterPro" id="IPR050106">
    <property type="entry name" value="HistidinolP_aminotransfase"/>
</dbReference>
<evidence type="ECO:0000256" key="6">
    <source>
        <dbReference type="ARBA" id="ARBA00022898"/>
    </source>
</evidence>
<evidence type="ECO:0000256" key="4">
    <source>
        <dbReference type="ARBA" id="ARBA00022576"/>
    </source>
</evidence>
<organism evidence="11 12">
    <name type="scientific">Bacillus songklensis</name>
    <dbReference type="NCBI Taxonomy" id="1069116"/>
    <lineage>
        <taxon>Bacteria</taxon>
        <taxon>Bacillati</taxon>
        <taxon>Bacillota</taxon>
        <taxon>Bacilli</taxon>
        <taxon>Bacillales</taxon>
        <taxon>Bacillaceae</taxon>
        <taxon>Bacillus</taxon>
    </lineage>
</organism>
<evidence type="ECO:0000256" key="1">
    <source>
        <dbReference type="ARBA" id="ARBA00001933"/>
    </source>
</evidence>
<dbReference type="InterPro" id="IPR005861">
    <property type="entry name" value="HisP_aminotrans"/>
</dbReference>
<proteinExistence type="inferred from homology"/>
<dbReference type="NCBIfam" id="TIGR01141">
    <property type="entry name" value="hisC"/>
    <property type="match status" value="1"/>
</dbReference>
<gene>
    <name evidence="9 11" type="primary">hisC</name>
    <name evidence="11" type="ORF">ACFOU2_12035</name>
</gene>
<dbReference type="PANTHER" id="PTHR43643:SF3">
    <property type="entry name" value="HISTIDINOL-PHOSPHATE AMINOTRANSFERASE"/>
    <property type="match status" value="1"/>
</dbReference>
<evidence type="ECO:0000256" key="8">
    <source>
        <dbReference type="ARBA" id="ARBA00047481"/>
    </source>
</evidence>
<comment type="catalytic activity">
    <reaction evidence="8 9">
        <text>L-histidinol phosphate + 2-oxoglutarate = 3-(imidazol-4-yl)-2-oxopropyl phosphate + L-glutamate</text>
        <dbReference type="Rhea" id="RHEA:23744"/>
        <dbReference type="ChEBI" id="CHEBI:16810"/>
        <dbReference type="ChEBI" id="CHEBI:29985"/>
        <dbReference type="ChEBI" id="CHEBI:57766"/>
        <dbReference type="ChEBI" id="CHEBI:57980"/>
        <dbReference type="EC" id="2.6.1.9"/>
    </reaction>
</comment>
<comment type="caution">
    <text evidence="11">The sequence shown here is derived from an EMBL/GenBank/DDBJ whole genome shotgun (WGS) entry which is preliminary data.</text>
</comment>
<keyword evidence="9" id="KW-0028">Amino-acid biosynthesis</keyword>
<feature type="modified residue" description="N6-(pyridoxal phosphate)lysine" evidence="9">
    <location>
        <position position="214"/>
    </location>
</feature>
<dbReference type="InterPro" id="IPR015424">
    <property type="entry name" value="PyrdxlP-dep_Trfase"/>
</dbReference>
<protein>
    <recommendedName>
        <fullName evidence="9">Histidinol-phosphate aminotransferase</fullName>
        <ecNumber evidence="9">2.6.1.9</ecNumber>
    </recommendedName>
    <alternativeName>
        <fullName evidence="9">Imidazole acetol-phosphate transaminase</fullName>
    </alternativeName>
</protein>
<comment type="cofactor">
    <cofactor evidence="1 9">
        <name>pyridoxal 5'-phosphate</name>
        <dbReference type="ChEBI" id="CHEBI:597326"/>
    </cofactor>
</comment>
<name>A0ABV8B1L4_9BACI</name>
<evidence type="ECO:0000313" key="12">
    <source>
        <dbReference type="Proteomes" id="UP001595752"/>
    </source>
</evidence>
<dbReference type="InterPro" id="IPR004839">
    <property type="entry name" value="Aminotransferase_I/II_large"/>
</dbReference>
<dbReference type="EC" id="2.6.1.9" evidence="9"/>
<dbReference type="HAMAP" id="MF_01023">
    <property type="entry name" value="HisC_aminotrans_2"/>
    <property type="match status" value="1"/>
</dbReference>
<keyword evidence="6 9" id="KW-0663">Pyridoxal phosphate</keyword>
<comment type="subunit">
    <text evidence="3 9">Homodimer.</text>
</comment>
<dbReference type="Gene3D" id="3.90.1150.10">
    <property type="entry name" value="Aspartate Aminotransferase, domain 1"/>
    <property type="match status" value="1"/>
</dbReference>
<keyword evidence="7 9" id="KW-0368">Histidine biosynthesis</keyword>
<dbReference type="Pfam" id="PF00155">
    <property type="entry name" value="Aminotran_1_2"/>
    <property type="match status" value="1"/>
</dbReference>
<reference evidence="12" key="1">
    <citation type="journal article" date="2019" name="Int. J. Syst. Evol. Microbiol.">
        <title>The Global Catalogue of Microorganisms (GCM) 10K type strain sequencing project: providing services to taxonomists for standard genome sequencing and annotation.</title>
        <authorList>
            <consortium name="The Broad Institute Genomics Platform"/>
            <consortium name="The Broad Institute Genome Sequencing Center for Infectious Disease"/>
            <person name="Wu L."/>
            <person name="Ma J."/>
        </authorList>
    </citation>
    <scope>NUCLEOTIDE SEQUENCE [LARGE SCALE GENOMIC DNA]</scope>
    <source>
        <strain evidence="12">CCUG 61889</strain>
    </source>
</reference>
<keyword evidence="4 9" id="KW-0032">Aminotransferase</keyword>
<sequence length="356" mass="40453">MLQPYKPGKSPEQIKKEYNVDKVIKLASNENPFGCSPKVESALQNSLQLCATYPDGAATELRKKLSEHLQVKENQLLFGSGLDEVIQTISRVMLCEGDNIVTALETFPQYKHHAIIEGCEVREIPLINGRYDLDTMSKAIDLRTRVVWICNPNNPTGTYVKEEALIRFLRTIPRQTIVVLDEAYYEYVNAKDFPQTIPLLNEFENLLVLRTFSKAYGLAAFRIGYAIGNEQLIEKINIARLPFNTSTFAQAAAIAALEDHPFLDFCVEQNKQGLQQYEECLEELGIEYCPSQTNFIFIRTDDSNAWFEHLIEKGYIVRPFPTGIRITIGTKEQNEGVLSIIRNHVTDQTLVKIGDR</sequence>
<evidence type="ECO:0000256" key="5">
    <source>
        <dbReference type="ARBA" id="ARBA00022679"/>
    </source>
</evidence>
<dbReference type="SUPFAM" id="SSF53383">
    <property type="entry name" value="PLP-dependent transferases"/>
    <property type="match status" value="1"/>
</dbReference>
<keyword evidence="5 9" id="KW-0808">Transferase</keyword>
<dbReference type="CDD" id="cd00609">
    <property type="entry name" value="AAT_like"/>
    <property type="match status" value="1"/>
</dbReference>